<dbReference type="SUPFAM" id="SSF53335">
    <property type="entry name" value="S-adenosyl-L-methionine-dependent methyltransferases"/>
    <property type="match status" value="1"/>
</dbReference>
<evidence type="ECO:0000313" key="5">
    <source>
        <dbReference type="EMBL" id="GAA3708489.1"/>
    </source>
</evidence>
<dbReference type="GO" id="GO:0032259">
    <property type="term" value="P:methylation"/>
    <property type="evidence" value="ECO:0007669"/>
    <property type="project" value="UniProtKB-KW"/>
</dbReference>
<keyword evidence="3" id="KW-0949">S-adenosyl-L-methionine</keyword>
<gene>
    <name evidence="5" type="ORF">GCM10022224_087530</name>
</gene>
<dbReference type="PANTHER" id="PTHR43464">
    <property type="entry name" value="METHYLTRANSFERASE"/>
    <property type="match status" value="1"/>
</dbReference>
<reference evidence="6" key="1">
    <citation type="journal article" date="2019" name="Int. J. Syst. Evol. Microbiol.">
        <title>The Global Catalogue of Microorganisms (GCM) 10K type strain sequencing project: providing services to taxonomists for standard genome sequencing and annotation.</title>
        <authorList>
            <consortium name="The Broad Institute Genomics Platform"/>
            <consortium name="The Broad Institute Genome Sequencing Center for Infectious Disease"/>
            <person name="Wu L."/>
            <person name="Ma J."/>
        </authorList>
    </citation>
    <scope>NUCLEOTIDE SEQUENCE [LARGE SCALE GENOMIC DNA]</scope>
    <source>
        <strain evidence="6">JCM 16904</strain>
    </source>
</reference>
<dbReference type="RefSeq" id="WP_344892906.1">
    <property type="nucleotide sequence ID" value="NZ_BAAAZP010000197.1"/>
</dbReference>
<evidence type="ECO:0000256" key="1">
    <source>
        <dbReference type="ARBA" id="ARBA00022603"/>
    </source>
</evidence>
<dbReference type="Pfam" id="PF08241">
    <property type="entry name" value="Methyltransf_11"/>
    <property type="match status" value="1"/>
</dbReference>
<evidence type="ECO:0000313" key="6">
    <source>
        <dbReference type="Proteomes" id="UP001500902"/>
    </source>
</evidence>
<evidence type="ECO:0000256" key="2">
    <source>
        <dbReference type="ARBA" id="ARBA00022679"/>
    </source>
</evidence>
<dbReference type="PANTHER" id="PTHR43464:SF19">
    <property type="entry name" value="UBIQUINONE BIOSYNTHESIS O-METHYLTRANSFERASE, MITOCHONDRIAL"/>
    <property type="match status" value="1"/>
</dbReference>
<dbReference type="CDD" id="cd02440">
    <property type="entry name" value="AdoMet_MTases"/>
    <property type="match status" value="1"/>
</dbReference>
<dbReference type="EMBL" id="BAAAZP010000197">
    <property type="protein sequence ID" value="GAA3708489.1"/>
    <property type="molecule type" value="Genomic_DNA"/>
</dbReference>
<accession>A0ABP7DRE9</accession>
<organism evidence="5 6">
    <name type="scientific">Nonomuraea antimicrobica</name>
    <dbReference type="NCBI Taxonomy" id="561173"/>
    <lineage>
        <taxon>Bacteria</taxon>
        <taxon>Bacillati</taxon>
        <taxon>Actinomycetota</taxon>
        <taxon>Actinomycetes</taxon>
        <taxon>Streptosporangiales</taxon>
        <taxon>Streptosporangiaceae</taxon>
        <taxon>Nonomuraea</taxon>
    </lineage>
</organism>
<keyword evidence="6" id="KW-1185">Reference proteome</keyword>
<protein>
    <submittedName>
        <fullName evidence="5">Methyltransferase domain-containing protein</fullName>
    </submittedName>
</protein>
<dbReference type="Gene3D" id="3.40.50.150">
    <property type="entry name" value="Vaccinia Virus protein VP39"/>
    <property type="match status" value="1"/>
</dbReference>
<evidence type="ECO:0000256" key="3">
    <source>
        <dbReference type="ARBA" id="ARBA00022691"/>
    </source>
</evidence>
<keyword evidence="2" id="KW-0808">Transferase</keyword>
<proteinExistence type="predicted"/>
<sequence length="255" mass="26923">MRFSGAEGAWRAGLGTLRDVVRQELVTRQLAEHLPATPCRILDVGSGQGTQALRMAARGHHVTALDASRELLGLLEAGIQPGMRVRTVQAEAERLGELFEPGGFDAVVCHGVLMYVDDPGPLLAGLARVLAPGGLLSLLVRNGDALAMRPGLTGDWQGALRAFGQTGYLNRIGVEARADRLGDLVGRLGEEGLAVRRWYGVRVFTDTAPGDAPIPGDLDDLLAAEEEAGRTDPYRAVAALTHLVCGHESPGAARG</sequence>
<name>A0ABP7DRE9_9ACTN</name>
<dbReference type="Proteomes" id="UP001500902">
    <property type="component" value="Unassembled WGS sequence"/>
</dbReference>
<dbReference type="GO" id="GO:0008168">
    <property type="term" value="F:methyltransferase activity"/>
    <property type="evidence" value="ECO:0007669"/>
    <property type="project" value="UniProtKB-KW"/>
</dbReference>
<dbReference type="InterPro" id="IPR013216">
    <property type="entry name" value="Methyltransf_11"/>
</dbReference>
<keyword evidence="1 5" id="KW-0489">Methyltransferase</keyword>
<dbReference type="InterPro" id="IPR029063">
    <property type="entry name" value="SAM-dependent_MTases_sf"/>
</dbReference>
<comment type="caution">
    <text evidence="5">The sequence shown here is derived from an EMBL/GenBank/DDBJ whole genome shotgun (WGS) entry which is preliminary data.</text>
</comment>
<feature type="domain" description="Methyltransferase type 11" evidence="4">
    <location>
        <begin position="42"/>
        <end position="137"/>
    </location>
</feature>
<evidence type="ECO:0000259" key="4">
    <source>
        <dbReference type="Pfam" id="PF08241"/>
    </source>
</evidence>